<protein>
    <submittedName>
        <fullName evidence="1">Amidohydrolase family protein</fullName>
    </submittedName>
</protein>
<dbReference type="EMBL" id="CP113520">
    <property type="protein sequence ID" value="WAJ28538.1"/>
    <property type="molecule type" value="Genomic_DNA"/>
</dbReference>
<evidence type="ECO:0000313" key="2">
    <source>
        <dbReference type="Proteomes" id="UP001163223"/>
    </source>
</evidence>
<reference evidence="1" key="1">
    <citation type="submission" date="2022-11" db="EMBL/GenBank/DDBJ databases">
        <title>beta-Carotene-producing bacterium, Jeongeuplla avenae sp. nov., alleviates the salt stress of Arabidopsis seedlings.</title>
        <authorList>
            <person name="Jiang L."/>
            <person name="Lee J."/>
        </authorList>
    </citation>
    <scope>NUCLEOTIDE SEQUENCE</scope>
    <source>
        <strain evidence="1">DY_R2A_6</strain>
    </source>
</reference>
<accession>A0ACD4NP38</accession>
<dbReference type="Proteomes" id="UP001163223">
    <property type="component" value="Chromosome"/>
</dbReference>
<sequence length="280" mass="30937">MATGIDAHQHFWRIARGDYGWMNESVAPLLRDFGPDDLAPHLARAGIHRTILVQAAPTEAETAFMLEIAAANELVAGVVGWLDMDSDAFPERLDAVRQNPRLVGIRPMLQDLDDDRWILRPRVLANLERLATSGLAFDILCLPRHLPHVTEALGRVPSLCAVLDHIAKPEIAAGRLDPWRADIAELARLPNVSCKVSGLVTEAAPDWRLEHFRPYVDHVTECFGEDRLIFGSDWPVATLAASYAEVANLARTLLSARFGPEALAKIFGGNAARFYRLSDI</sequence>
<name>A0ACD4NP38_9HYPH</name>
<keyword evidence="2" id="KW-1185">Reference proteome</keyword>
<evidence type="ECO:0000313" key="1">
    <source>
        <dbReference type="EMBL" id="WAJ28538.1"/>
    </source>
</evidence>
<gene>
    <name evidence="1" type="ORF">OXU80_27685</name>
</gene>
<proteinExistence type="predicted"/>
<organism evidence="1 2">
    <name type="scientific">Antarcticirhabdus aurantiaca</name>
    <dbReference type="NCBI Taxonomy" id="2606717"/>
    <lineage>
        <taxon>Bacteria</taxon>
        <taxon>Pseudomonadati</taxon>
        <taxon>Pseudomonadota</taxon>
        <taxon>Alphaproteobacteria</taxon>
        <taxon>Hyphomicrobiales</taxon>
        <taxon>Aurantimonadaceae</taxon>
        <taxon>Antarcticirhabdus</taxon>
    </lineage>
</organism>